<protein>
    <submittedName>
        <fullName evidence="2">Uncharacterized protein</fullName>
    </submittedName>
</protein>
<sequence length="109" mass="12021">MQLHPSHRGLPKWQQIFKTKSSHHPSVSTLEIRTEKSSGGEAETTPKPILTTYGQMEAWQSLVAYSIFIGLQLPPIQPRQPTAPLTCFLKQGQAITQEGDKNGEPPTSA</sequence>
<feature type="region of interest" description="Disordered" evidence="1">
    <location>
        <begin position="1"/>
        <end position="47"/>
    </location>
</feature>
<evidence type="ECO:0000256" key="1">
    <source>
        <dbReference type="SAM" id="MobiDB-lite"/>
    </source>
</evidence>
<feature type="compositionally biased region" description="Polar residues" evidence="1">
    <location>
        <begin position="16"/>
        <end position="31"/>
    </location>
</feature>
<name>A0AAD3S7Y4_NEPGR</name>
<dbReference type="Proteomes" id="UP001279734">
    <property type="component" value="Unassembled WGS sequence"/>
</dbReference>
<evidence type="ECO:0000313" key="2">
    <source>
        <dbReference type="EMBL" id="GMH05951.1"/>
    </source>
</evidence>
<evidence type="ECO:0000313" key="3">
    <source>
        <dbReference type="Proteomes" id="UP001279734"/>
    </source>
</evidence>
<proteinExistence type="predicted"/>
<accession>A0AAD3S7Y4</accession>
<gene>
    <name evidence="2" type="ORF">Nepgr_007791</name>
</gene>
<comment type="caution">
    <text evidence="2">The sequence shown here is derived from an EMBL/GenBank/DDBJ whole genome shotgun (WGS) entry which is preliminary data.</text>
</comment>
<reference evidence="2" key="1">
    <citation type="submission" date="2023-05" db="EMBL/GenBank/DDBJ databases">
        <title>Nepenthes gracilis genome sequencing.</title>
        <authorList>
            <person name="Fukushima K."/>
        </authorList>
    </citation>
    <scope>NUCLEOTIDE SEQUENCE</scope>
    <source>
        <strain evidence="2">SING2019-196</strain>
    </source>
</reference>
<feature type="compositionally biased region" description="Basic residues" evidence="1">
    <location>
        <begin position="1"/>
        <end position="10"/>
    </location>
</feature>
<dbReference type="AlphaFoldDB" id="A0AAD3S7Y4"/>
<keyword evidence="3" id="KW-1185">Reference proteome</keyword>
<organism evidence="2 3">
    <name type="scientific">Nepenthes gracilis</name>
    <name type="common">Slender pitcher plant</name>
    <dbReference type="NCBI Taxonomy" id="150966"/>
    <lineage>
        <taxon>Eukaryota</taxon>
        <taxon>Viridiplantae</taxon>
        <taxon>Streptophyta</taxon>
        <taxon>Embryophyta</taxon>
        <taxon>Tracheophyta</taxon>
        <taxon>Spermatophyta</taxon>
        <taxon>Magnoliopsida</taxon>
        <taxon>eudicotyledons</taxon>
        <taxon>Gunneridae</taxon>
        <taxon>Pentapetalae</taxon>
        <taxon>Caryophyllales</taxon>
        <taxon>Nepenthaceae</taxon>
        <taxon>Nepenthes</taxon>
    </lineage>
</organism>
<dbReference type="EMBL" id="BSYO01000006">
    <property type="protein sequence ID" value="GMH05951.1"/>
    <property type="molecule type" value="Genomic_DNA"/>
</dbReference>